<dbReference type="STRING" id="94237.ENSMMOP00000011201"/>
<dbReference type="PANTHER" id="PTHR37984">
    <property type="entry name" value="PROTEIN CBG26694"/>
    <property type="match status" value="1"/>
</dbReference>
<dbReference type="InterPro" id="IPR012337">
    <property type="entry name" value="RNaseH-like_sf"/>
</dbReference>
<dbReference type="GO" id="GO:0003676">
    <property type="term" value="F:nucleic acid binding"/>
    <property type="evidence" value="ECO:0007669"/>
    <property type="project" value="InterPro"/>
</dbReference>
<reference evidence="2" key="2">
    <citation type="submission" date="2025-09" db="UniProtKB">
        <authorList>
            <consortium name="Ensembl"/>
        </authorList>
    </citation>
    <scope>IDENTIFICATION</scope>
</reference>
<dbReference type="InterPro" id="IPR050951">
    <property type="entry name" value="Retrovirus_Pol_polyprotein"/>
</dbReference>
<name>A0A3Q3W4I2_MOLML</name>
<dbReference type="PROSITE" id="PS50994">
    <property type="entry name" value="INTEGRASE"/>
    <property type="match status" value="1"/>
</dbReference>
<sequence length="301" mass="33393">LLADVRNYVISCAVCQVTKPSQRKPAGLMVYAGVDYVGPLPRKPNGNAYILVFVDYFSKWIEVSAVREATAQVAANKFISDVFARHGAPSYLLSDRGTPFVELTLFRMHKLILKPNRPLYAGPYRVSQRLFAVNYCLTDGNTGQDAGVFHVVHLQPFHNWAIASSGGQKRPVTPETQRPETLEEGLSFDFENSDLGLPGFFTADAAGVLSDDLADNQVHDTGFDLIDSAQVSVREIDDVPHATGSPLPASIPGFSDGYNLRPRRAPRVTSGWSDNKWTNPYHTTFFFFEVNVLHYLSSIFF</sequence>
<reference evidence="2" key="1">
    <citation type="submission" date="2025-08" db="UniProtKB">
        <authorList>
            <consortium name="Ensembl"/>
        </authorList>
    </citation>
    <scope>IDENTIFICATION</scope>
</reference>
<evidence type="ECO:0000313" key="3">
    <source>
        <dbReference type="Proteomes" id="UP000261620"/>
    </source>
</evidence>
<dbReference type="PANTHER" id="PTHR37984:SF5">
    <property type="entry name" value="PROTEIN NYNRIN-LIKE"/>
    <property type="match status" value="1"/>
</dbReference>
<dbReference type="InterPro" id="IPR036397">
    <property type="entry name" value="RNaseH_sf"/>
</dbReference>
<dbReference type="Ensembl" id="ENSMMOT00000011396.1">
    <property type="protein sequence ID" value="ENSMMOP00000011201.1"/>
    <property type="gene ID" value="ENSMMOG00000008643.1"/>
</dbReference>
<dbReference type="AlphaFoldDB" id="A0A3Q3W4I2"/>
<protein>
    <recommendedName>
        <fullName evidence="1">Integrase catalytic domain-containing protein</fullName>
    </recommendedName>
</protein>
<evidence type="ECO:0000313" key="2">
    <source>
        <dbReference type="Ensembl" id="ENSMMOP00000011201.1"/>
    </source>
</evidence>
<proteinExistence type="predicted"/>
<keyword evidence="3" id="KW-1185">Reference proteome</keyword>
<dbReference type="GO" id="GO:0015074">
    <property type="term" value="P:DNA integration"/>
    <property type="evidence" value="ECO:0007669"/>
    <property type="project" value="InterPro"/>
</dbReference>
<organism evidence="2 3">
    <name type="scientific">Mola mola</name>
    <name type="common">Ocean sunfish</name>
    <name type="synonym">Tetraodon mola</name>
    <dbReference type="NCBI Taxonomy" id="94237"/>
    <lineage>
        <taxon>Eukaryota</taxon>
        <taxon>Metazoa</taxon>
        <taxon>Chordata</taxon>
        <taxon>Craniata</taxon>
        <taxon>Vertebrata</taxon>
        <taxon>Euteleostomi</taxon>
        <taxon>Actinopterygii</taxon>
        <taxon>Neopterygii</taxon>
        <taxon>Teleostei</taxon>
        <taxon>Neoteleostei</taxon>
        <taxon>Acanthomorphata</taxon>
        <taxon>Eupercaria</taxon>
        <taxon>Tetraodontiformes</taxon>
        <taxon>Molidae</taxon>
        <taxon>Mola</taxon>
    </lineage>
</organism>
<evidence type="ECO:0000259" key="1">
    <source>
        <dbReference type="PROSITE" id="PS50994"/>
    </source>
</evidence>
<dbReference type="SUPFAM" id="SSF53098">
    <property type="entry name" value="Ribonuclease H-like"/>
    <property type="match status" value="1"/>
</dbReference>
<dbReference type="Proteomes" id="UP000261620">
    <property type="component" value="Unplaced"/>
</dbReference>
<accession>A0A3Q3W4I2</accession>
<feature type="domain" description="Integrase catalytic" evidence="1">
    <location>
        <begin position="21"/>
        <end position="107"/>
    </location>
</feature>
<dbReference type="InterPro" id="IPR001584">
    <property type="entry name" value="Integrase_cat-core"/>
</dbReference>
<dbReference type="Gene3D" id="3.30.420.10">
    <property type="entry name" value="Ribonuclease H-like superfamily/Ribonuclease H"/>
    <property type="match status" value="1"/>
</dbReference>